<accession>A0A9D4GVU4</accession>
<reference evidence="1" key="1">
    <citation type="journal article" date="2019" name="bioRxiv">
        <title>The Genome of the Zebra Mussel, Dreissena polymorpha: A Resource for Invasive Species Research.</title>
        <authorList>
            <person name="McCartney M.A."/>
            <person name="Auch B."/>
            <person name="Kono T."/>
            <person name="Mallez S."/>
            <person name="Zhang Y."/>
            <person name="Obille A."/>
            <person name="Becker A."/>
            <person name="Abrahante J.E."/>
            <person name="Garbe J."/>
            <person name="Badalamenti J.P."/>
            <person name="Herman A."/>
            <person name="Mangelson H."/>
            <person name="Liachko I."/>
            <person name="Sullivan S."/>
            <person name="Sone E.D."/>
            <person name="Koren S."/>
            <person name="Silverstein K.A.T."/>
            <person name="Beckman K.B."/>
            <person name="Gohl D.M."/>
        </authorList>
    </citation>
    <scope>NUCLEOTIDE SEQUENCE</scope>
    <source>
        <strain evidence="1">Duluth1</strain>
        <tissue evidence="1">Whole animal</tissue>
    </source>
</reference>
<gene>
    <name evidence="1" type="ORF">DPMN_125738</name>
</gene>
<name>A0A9D4GVU4_DREPO</name>
<dbReference type="EMBL" id="JAIWYP010000005">
    <property type="protein sequence ID" value="KAH3823913.1"/>
    <property type="molecule type" value="Genomic_DNA"/>
</dbReference>
<sequence length="57" mass="5716">MGGGAAPCEAGVTVRPAGPVLGLPAQEQSGGELLLLWLPGHLVSEDVTVLQVQTVVP</sequence>
<evidence type="ECO:0000313" key="2">
    <source>
        <dbReference type="Proteomes" id="UP000828390"/>
    </source>
</evidence>
<protein>
    <submittedName>
        <fullName evidence="1">Uncharacterized protein</fullName>
    </submittedName>
</protein>
<proteinExistence type="predicted"/>
<keyword evidence="2" id="KW-1185">Reference proteome</keyword>
<dbReference type="Proteomes" id="UP000828390">
    <property type="component" value="Unassembled WGS sequence"/>
</dbReference>
<dbReference type="AlphaFoldDB" id="A0A9D4GVU4"/>
<organism evidence="1 2">
    <name type="scientific">Dreissena polymorpha</name>
    <name type="common">Zebra mussel</name>
    <name type="synonym">Mytilus polymorpha</name>
    <dbReference type="NCBI Taxonomy" id="45954"/>
    <lineage>
        <taxon>Eukaryota</taxon>
        <taxon>Metazoa</taxon>
        <taxon>Spiralia</taxon>
        <taxon>Lophotrochozoa</taxon>
        <taxon>Mollusca</taxon>
        <taxon>Bivalvia</taxon>
        <taxon>Autobranchia</taxon>
        <taxon>Heteroconchia</taxon>
        <taxon>Euheterodonta</taxon>
        <taxon>Imparidentia</taxon>
        <taxon>Neoheterodontei</taxon>
        <taxon>Myida</taxon>
        <taxon>Dreissenoidea</taxon>
        <taxon>Dreissenidae</taxon>
        <taxon>Dreissena</taxon>
    </lineage>
</organism>
<comment type="caution">
    <text evidence="1">The sequence shown here is derived from an EMBL/GenBank/DDBJ whole genome shotgun (WGS) entry which is preliminary data.</text>
</comment>
<reference evidence="1" key="2">
    <citation type="submission" date="2020-11" db="EMBL/GenBank/DDBJ databases">
        <authorList>
            <person name="McCartney M.A."/>
            <person name="Auch B."/>
            <person name="Kono T."/>
            <person name="Mallez S."/>
            <person name="Becker A."/>
            <person name="Gohl D.M."/>
            <person name="Silverstein K.A.T."/>
            <person name="Koren S."/>
            <person name="Bechman K.B."/>
            <person name="Herman A."/>
            <person name="Abrahante J.E."/>
            <person name="Garbe J."/>
        </authorList>
    </citation>
    <scope>NUCLEOTIDE SEQUENCE</scope>
    <source>
        <strain evidence="1">Duluth1</strain>
        <tissue evidence="1">Whole animal</tissue>
    </source>
</reference>
<evidence type="ECO:0000313" key="1">
    <source>
        <dbReference type="EMBL" id="KAH3823913.1"/>
    </source>
</evidence>